<reference evidence="2" key="1">
    <citation type="submission" date="2023-07" db="EMBL/GenBank/DDBJ databases">
        <authorList>
            <person name="Colorado M.A."/>
            <person name="Villamil L.M."/>
            <person name="Melo J.F."/>
            <person name="Rodriguez J.A."/>
            <person name="Ruiz R.Y."/>
        </authorList>
    </citation>
    <scope>NUCLEOTIDE SEQUENCE [LARGE SCALE GENOMIC DNA]</scope>
    <source>
        <strain evidence="2">C33</strain>
    </source>
</reference>
<dbReference type="InterPro" id="IPR038765">
    <property type="entry name" value="Papain-like_cys_pep_sf"/>
</dbReference>
<gene>
    <name evidence="1" type="ORF">RFV38_08785</name>
</gene>
<dbReference type="RefSeq" id="WP_320313975.1">
    <property type="nucleotide sequence ID" value="NZ_JAVIKH010000011.1"/>
</dbReference>
<accession>A0ABU4WBR4</accession>
<dbReference type="SUPFAM" id="SSF54001">
    <property type="entry name" value="Cysteine proteinases"/>
    <property type="match status" value="1"/>
</dbReference>
<keyword evidence="2" id="KW-1185">Reference proteome</keyword>
<comment type="caution">
    <text evidence="1">The sequence shown here is derived from an EMBL/GenBank/DDBJ whole genome shotgun (WGS) entry which is preliminary data.</text>
</comment>
<dbReference type="InterPro" id="IPR029058">
    <property type="entry name" value="AB_hydrolase_fold"/>
</dbReference>
<evidence type="ECO:0000313" key="1">
    <source>
        <dbReference type="EMBL" id="MDX8336590.1"/>
    </source>
</evidence>
<dbReference type="Proteomes" id="UP001279681">
    <property type="component" value="Unassembled WGS sequence"/>
</dbReference>
<dbReference type="SUPFAM" id="SSF53474">
    <property type="entry name" value="alpha/beta-Hydrolases"/>
    <property type="match status" value="1"/>
</dbReference>
<sequence length="591" mass="67497">MDQKKFRVVKDFEDQNDYIYTPTLKILKEKILPPKNLNILSQEGNSCTGYALAATINFLNKENSNKLPVSGDMIYEFAKTFDEWIGEDYNGSSCRGAIKALKNMGVCSQESWEKSGGIFSKDQLLDAKKNKLGAYYRINLKLEDFHCALNETGVIFVSSYIHEGWKKVDTKDGKIPFKKSNKIDSHAFAIVGYDETGFYIQNSWGKKWGNEGLGHWSYEDFMENILDAWVLQMGVSTNAIDSKINLKSSNLKTGYSPDSNEIWGHYVNIDDGEFVTKDKYPSRYEDLKTTMSIIEKSLYKHVVIYAHGGLNTKKDCAVRTKAMLKTFKENGIYPINIMYNTGVVEELKDSFLRVDEDSKKTSYFGEEVVNSCLEKATKSIGRALWREMKNGARVMFENEKAGVKVIDEIVKLYELKKIKIHIVGHSTGAILLMHLLDYLSNSKKPIEITSCSLMAPAAKMSDFDKYYEPILNGVSSVKIKNMCIYSLNDKLEKDDNVGLVYRSSLLYLVSNSYEDKNPEKLLGMEIYNKNLKNQPNFEIIYSGKKEYQDRCKSKSHGGFDNDPFTMNDILKRILETKDIPESKFDSKNLDY</sequence>
<dbReference type="CDD" id="cd02619">
    <property type="entry name" value="Peptidase_C1"/>
    <property type="match status" value="1"/>
</dbReference>
<dbReference type="Gene3D" id="3.90.70.10">
    <property type="entry name" value="Cysteine proteinases"/>
    <property type="match status" value="1"/>
</dbReference>
<evidence type="ECO:0008006" key="3">
    <source>
        <dbReference type="Google" id="ProtNLM"/>
    </source>
</evidence>
<dbReference type="EMBL" id="JAVIKH010000011">
    <property type="protein sequence ID" value="MDX8336590.1"/>
    <property type="molecule type" value="Genomic_DNA"/>
</dbReference>
<organism evidence="1 2">
    <name type="scientific">Candidatus Cetobacterium colombiensis</name>
    <dbReference type="NCBI Taxonomy" id="3073100"/>
    <lineage>
        <taxon>Bacteria</taxon>
        <taxon>Fusobacteriati</taxon>
        <taxon>Fusobacteriota</taxon>
        <taxon>Fusobacteriia</taxon>
        <taxon>Fusobacteriales</taxon>
        <taxon>Fusobacteriaceae</taxon>
        <taxon>Cetobacterium</taxon>
    </lineage>
</organism>
<protein>
    <recommendedName>
        <fullName evidence="3">Peptidase C1A papain C-terminal domain-containing protein</fullName>
    </recommendedName>
</protein>
<evidence type="ECO:0000313" key="2">
    <source>
        <dbReference type="Proteomes" id="UP001279681"/>
    </source>
</evidence>
<name>A0ABU4WBR4_9FUSO</name>
<proteinExistence type="predicted"/>